<dbReference type="InterPro" id="IPR003594">
    <property type="entry name" value="HATPase_dom"/>
</dbReference>
<accession>A0A941DTW3</accession>
<keyword evidence="11" id="KW-0472">Membrane</keyword>
<protein>
    <recommendedName>
        <fullName evidence="3">histidine kinase</fullName>
        <ecNumber evidence="3">2.7.13.3</ecNumber>
    </recommendedName>
</protein>
<keyword evidence="8" id="KW-0067">ATP-binding</keyword>
<evidence type="ECO:0000259" key="12">
    <source>
        <dbReference type="PROSITE" id="PS50109"/>
    </source>
</evidence>
<dbReference type="InterPro" id="IPR005467">
    <property type="entry name" value="His_kinase_dom"/>
</dbReference>
<proteinExistence type="predicted"/>
<dbReference type="PRINTS" id="PR00344">
    <property type="entry name" value="BCTRLSENSOR"/>
</dbReference>
<keyword evidence="11" id="KW-0812">Transmembrane</keyword>
<feature type="transmembrane region" description="Helical" evidence="11">
    <location>
        <begin position="305"/>
        <end position="324"/>
    </location>
</feature>
<feature type="transmembrane region" description="Helical" evidence="11">
    <location>
        <begin position="208"/>
        <end position="230"/>
    </location>
</feature>
<dbReference type="PANTHER" id="PTHR43047:SF72">
    <property type="entry name" value="OSMOSENSING HISTIDINE PROTEIN KINASE SLN1"/>
    <property type="match status" value="1"/>
</dbReference>
<evidence type="ECO:0000256" key="7">
    <source>
        <dbReference type="ARBA" id="ARBA00022777"/>
    </source>
</evidence>
<dbReference type="SMART" id="SM00448">
    <property type="entry name" value="REC"/>
    <property type="match status" value="1"/>
</dbReference>
<evidence type="ECO:0000256" key="11">
    <source>
        <dbReference type="SAM" id="Phobius"/>
    </source>
</evidence>
<dbReference type="GO" id="GO:0005886">
    <property type="term" value="C:plasma membrane"/>
    <property type="evidence" value="ECO:0007669"/>
    <property type="project" value="UniProtKB-SubCell"/>
</dbReference>
<dbReference type="PROSITE" id="PS50110">
    <property type="entry name" value="RESPONSE_REGULATORY"/>
    <property type="match status" value="1"/>
</dbReference>
<comment type="caution">
    <text evidence="14">The sequence shown here is derived from an EMBL/GenBank/DDBJ whole genome shotgun (WGS) entry which is preliminary data.</text>
</comment>
<evidence type="ECO:0000256" key="10">
    <source>
        <dbReference type="PROSITE-ProRule" id="PRU00169"/>
    </source>
</evidence>
<dbReference type="SUPFAM" id="SSF47384">
    <property type="entry name" value="Homodimeric domain of signal transducing histidine kinase"/>
    <property type="match status" value="1"/>
</dbReference>
<dbReference type="Pfam" id="PF00512">
    <property type="entry name" value="HisKA"/>
    <property type="match status" value="1"/>
</dbReference>
<evidence type="ECO:0000259" key="13">
    <source>
        <dbReference type="PROSITE" id="PS50110"/>
    </source>
</evidence>
<dbReference type="InterPro" id="IPR036097">
    <property type="entry name" value="HisK_dim/P_sf"/>
</dbReference>
<dbReference type="SMART" id="SM00388">
    <property type="entry name" value="HisKA"/>
    <property type="match status" value="1"/>
</dbReference>
<evidence type="ECO:0000313" key="15">
    <source>
        <dbReference type="Proteomes" id="UP000675284"/>
    </source>
</evidence>
<evidence type="ECO:0000256" key="1">
    <source>
        <dbReference type="ARBA" id="ARBA00000085"/>
    </source>
</evidence>
<dbReference type="SUPFAM" id="SSF55874">
    <property type="entry name" value="ATPase domain of HSP90 chaperone/DNA topoisomerase II/histidine kinase"/>
    <property type="match status" value="2"/>
</dbReference>
<dbReference type="Gene3D" id="2.60.120.260">
    <property type="entry name" value="Galactose-binding domain-like"/>
    <property type="match status" value="1"/>
</dbReference>
<dbReference type="FunFam" id="3.30.565.10:FF:000006">
    <property type="entry name" value="Sensor histidine kinase WalK"/>
    <property type="match status" value="1"/>
</dbReference>
<name>A0A941DTW3_9BACI</name>
<keyword evidence="7" id="KW-0418">Kinase</keyword>
<dbReference type="PANTHER" id="PTHR43047">
    <property type="entry name" value="TWO-COMPONENT HISTIDINE PROTEIN KINASE"/>
    <property type="match status" value="1"/>
</dbReference>
<evidence type="ECO:0000256" key="3">
    <source>
        <dbReference type="ARBA" id="ARBA00012438"/>
    </source>
</evidence>
<keyword evidence="6" id="KW-0547">Nucleotide-binding</keyword>
<dbReference type="EC" id="2.7.13.3" evidence="3"/>
<dbReference type="Pfam" id="PF02518">
    <property type="entry name" value="HATPase_c"/>
    <property type="match status" value="2"/>
</dbReference>
<evidence type="ECO:0000256" key="9">
    <source>
        <dbReference type="ARBA" id="ARBA00023012"/>
    </source>
</evidence>
<keyword evidence="5" id="KW-0808">Transferase</keyword>
<feature type="domain" description="Histidine kinase" evidence="12">
    <location>
        <begin position="434"/>
        <end position="650"/>
    </location>
</feature>
<dbReference type="SUPFAM" id="SSF52172">
    <property type="entry name" value="CheY-like"/>
    <property type="match status" value="1"/>
</dbReference>
<dbReference type="InterPro" id="IPR010559">
    <property type="entry name" value="Sig_transdc_His_kin_internal"/>
</dbReference>
<evidence type="ECO:0000256" key="2">
    <source>
        <dbReference type="ARBA" id="ARBA00004651"/>
    </source>
</evidence>
<keyword evidence="9" id="KW-0902">Two-component regulatory system</keyword>
<dbReference type="Pfam" id="PF06580">
    <property type="entry name" value="His_kinase"/>
    <property type="match status" value="1"/>
</dbReference>
<dbReference type="Gene3D" id="1.10.287.130">
    <property type="match status" value="1"/>
</dbReference>
<dbReference type="GO" id="GO:0009927">
    <property type="term" value="F:histidine phosphotransfer kinase activity"/>
    <property type="evidence" value="ECO:0007669"/>
    <property type="project" value="TreeGrafter"/>
</dbReference>
<feature type="transmembrane region" description="Helical" evidence="11">
    <location>
        <begin position="386"/>
        <end position="405"/>
    </location>
</feature>
<comment type="subcellular location">
    <subcellularLocation>
        <location evidence="2">Cell membrane</location>
        <topology evidence="2">Multi-pass membrane protein</topology>
    </subcellularLocation>
</comment>
<dbReference type="RefSeq" id="WP_166530446.1">
    <property type="nucleotide sequence ID" value="NZ_JAGSOT010000031.1"/>
</dbReference>
<dbReference type="AlphaFoldDB" id="A0A941DTW3"/>
<dbReference type="Gene3D" id="3.40.50.2300">
    <property type="match status" value="1"/>
</dbReference>
<evidence type="ECO:0000256" key="6">
    <source>
        <dbReference type="ARBA" id="ARBA00022741"/>
    </source>
</evidence>
<dbReference type="InterPro" id="IPR008979">
    <property type="entry name" value="Galactose-bd-like_sf"/>
</dbReference>
<organism evidence="14 15">
    <name type="scientific">Virgibacillus salarius</name>
    <dbReference type="NCBI Taxonomy" id="447199"/>
    <lineage>
        <taxon>Bacteria</taxon>
        <taxon>Bacillati</taxon>
        <taxon>Bacillota</taxon>
        <taxon>Bacilli</taxon>
        <taxon>Bacillales</taxon>
        <taxon>Bacillaceae</taxon>
        <taxon>Virgibacillus</taxon>
    </lineage>
</organism>
<dbReference type="GO" id="GO:0000155">
    <property type="term" value="F:phosphorelay sensor kinase activity"/>
    <property type="evidence" value="ECO:0007669"/>
    <property type="project" value="InterPro"/>
</dbReference>
<dbReference type="InterPro" id="IPR003661">
    <property type="entry name" value="HisK_dim/P_dom"/>
</dbReference>
<keyword evidence="15" id="KW-1185">Reference proteome</keyword>
<feature type="domain" description="Response regulatory" evidence="13">
    <location>
        <begin position="698"/>
        <end position="814"/>
    </location>
</feature>
<dbReference type="EMBL" id="JAGSOT010000031">
    <property type="protein sequence ID" value="MBR7796640.1"/>
    <property type="molecule type" value="Genomic_DNA"/>
</dbReference>
<dbReference type="InterPro" id="IPR036890">
    <property type="entry name" value="HATPase_C_sf"/>
</dbReference>
<dbReference type="GO" id="GO:0005524">
    <property type="term" value="F:ATP binding"/>
    <property type="evidence" value="ECO:0007669"/>
    <property type="project" value="UniProtKB-KW"/>
</dbReference>
<dbReference type="InterPro" id="IPR004358">
    <property type="entry name" value="Sig_transdc_His_kin-like_C"/>
</dbReference>
<feature type="transmembrane region" description="Helical" evidence="11">
    <location>
        <begin position="360"/>
        <end position="380"/>
    </location>
</feature>
<gene>
    <name evidence="14" type="ORF">KCX74_11385</name>
</gene>
<sequence>MKKFKWVLFLFLFIIVITCLRLGWHTFYPQNKEIQFDSGILELDKENFPVDQSISLSGKWVFYPNSLLSPEEINNSPSFPNKEYREFPKGWNKFLDGDSYKYGTFHLKIKLSENIDENVYGIRMIKIPSASRLYINGKLVGHSGIPSVNEHKYTAQRVPYSTTFSPEDHEIDIVIHVAHGGYNLRSTEGDFIEFGSNRVIAKSNTLSIFSQLFVVVVLIIVAVYSCLLFIVNNNKKVLVYFTLLLLSACLLILLDFDKLLLHIIPLNYQQSTKLVYATITCIMLFLTLFFKYLIPTYSSTKSTIFFLIISLCNILFIVVVPFSIFREWLFTQLFFSVFPTMFIARQLITAMSNQLKDSIFLLLSTVSIMNNILWGLLYHRTEIRHIFYPGDLILAIFFFSVFWLIQFFRNVHQVEILSHELLLSDKRKDDFLATTSHELRSPLHSIINIAHSIINNKKNVLEKRDKKDLELLLTVGKRMSYMINDLLDLARIKENRLRIQRKQTNLSSAVIITIQMMDYMVRDTGVKIINDVPKSIPDLYVDESRLTQILVNLLHNAIKYTRKGTITISAEKTIDNFIIIKIADTGIGIDQDSLERIFQPYHQSEDIGGNGIGLGLTITKKLIELHGGKINAKSSIGKGTTITFTLPVFIKQSGSNPLEIGDNLDFHIEDTSFQVHDIETANVYSDKSFTKNNNKKTKVLLVDDESINLHVLSRILLDDSYELTKKTSAKEALQLVKSRQWDLVISDVMMPEMTGFELTKEIRAIYDVFELPILLLTAKSTPEEVKKGFWSGANDYIIKPVDPIELKARVNVLTEWKQAVMDRLSMEAAWLHAQIKPHFIFNTLNSILYLVEEDKEKMAFALEQFTDYVQTTFDFKNTDHYVPLSKELRLVKAYVEIEKIRFNNRLTVVWDVNYESNAFIPPLTIQTLVENAIHHGLVVRNSPGVLTLKINEIGNKIHIMIKDNGVGMSEEKMEEILTRNDKKSVGIYNTNQRLKQLFNVDLNIDSNKTEGTTITFQLPSRINSAI</sequence>
<dbReference type="CDD" id="cd00082">
    <property type="entry name" value="HisKA"/>
    <property type="match status" value="1"/>
</dbReference>
<dbReference type="SMART" id="SM00387">
    <property type="entry name" value="HATPase_c"/>
    <property type="match status" value="2"/>
</dbReference>
<dbReference type="Gene3D" id="3.30.565.10">
    <property type="entry name" value="Histidine kinase-like ATPase, C-terminal domain"/>
    <property type="match status" value="2"/>
</dbReference>
<dbReference type="PROSITE" id="PS50109">
    <property type="entry name" value="HIS_KIN"/>
    <property type="match status" value="1"/>
</dbReference>
<evidence type="ECO:0000256" key="5">
    <source>
        <dbReference type="ARBA" id="ARBA00022679"/>
    </source>
</evidence>
<dbReference type="Pfam" id="PF00072">
    <property type="entry name" value="Response_reg"/>
    <property type="match status" value="1"/>
</dbReference>
<dbReference type="Proteomes" id="UP000675284">
    <property type="component" value="Unassembled WGS sequence"/>
</dbReference>
<keyword evidence="11" id="KW-1133">Transmembrane helix</keyword>
<comment type="catalytic activity">
    <reaction evidence="1">
        <text>ATP + protein L-histidine = ADP + protein N-phospho-L-histidine.</text>
        <dbReference type="EC" id="2.7.13.3"/>
    </reaction>
</comment>
<feature type="modified residue" description="4-aspartylphosphate" evidence="10">
    <location>
        <position position="747"/>
    </location>
</feature>
<feature type="transmembrane region" description="Helical" evidence="11">
    <location>
        <begin position="237"/>
        <end position="254"/>
    </location>
</feature>
<dbReference type="SUPFAM" id="SSF49785">
    <property type="entry name" value="Galactose-binding domain-like"/>
    <property type="match status" value="1"/>
</dbReference>
<feature type="transmembrane region" description="Helical" evidence="11">
    <location>
        <begin position="274"/>
        <end position="293"/>
    </location>
</feature>
<evidence type="ECO:0000256" key="4">
    <source>
        <dbReference type="ARBA" id="ARBA00022553"/>
    </source>
</evidence>
<evidence type="ECO:0000256" key="8">
    <source>
        <dbReference type="ARBA" id="ARBA00022840"/>
    </source>
</evidence>
<dbReference type="InterPro" id="IPR011006">
    <property type="entry name" value="CheY-like_superfamily"/>
</dbReference>
<evidence type="ECO:0000313" key="14">
    <source>
        <dbReference type="EMBL" id="MBR7796640.1"/>
    </source>
</evidence>
<keyword evidence="4 10" id="KW-0597">Phosphoprotein</keyword>
<dbReference type="InterPro" id="IPR001789">
    <property type="entry name" value="Sig_transdc_resp-reg_receiver"/>
</dbReference>
<reference evidence="14" key="1">
    <citation type="submission" date="2021-04" db="EMBL/GenBank/DDBJ databases">
        <title>Isolation and polyphasic classification of algal microorganism.</title>
        <authorList>
            <person name="Wang S."/>
        </authorList>
    </citation>
    <scope>NUCLEOTIDE SEQUENCE</scope>
    <source>
        <strain evidence="14">720a</strain>
    </source>
</reference>